<comment type="pathway">
    <text evidence="2 11">Amino-acid biosynthesis; L-serine biosynthesis; L-serine from 3-phospho-D-glycerate: step 1/3.</text>
</comment>
<dbReference type="Gene3D" id="3.30.1330.90">
    <property type="entry name" value="D-3-phosphoglycerate dehydrogenase, domain 3"/>
    <property type="match status" value="1"/>
</dbReference>
<dbReference type="Pfam" id="PF19304">
    <property type="entry name" value="PGDH_inter"/>
    <property type="match status" value="1"/>
</dbReference>
<dbReference type="EMBL" id="JBHLTP010000003">
    <property type="protein sequence ID" value="MFC0523274.1"/>
    <property type="molecule type" value="Genomic_DNA"/>
</dbReference>
<evidence type="ECO:0000256" key="6">
    <source>
        <dbReference type="ARBA" id="ARBA00023002"/>
    </source>
</evidence>
<dbReference type="PROSITE" id="PS00671">
    <property type="entry name" value="D_2_HYDROXYACID_DH_3"/>
    <property type="match status" value="1"/>
</dbReference>
<dbReference type="PROSITE" id="PS00670">
    <property type="entry name" value="D_2_HYDROXYACID_DH_2"/>
    <property type="match status" value="1"/>
</dbReference>
<dbReference type="Pfam" id="PF01842">
    <property type="entry name" value="ACT"/>
    <property type="match status" value="1"/>
</dbReference>
<comment type="similarity">
    <text evidence="3 11">Belongs to the D-isomer specific 2-hydroxyacid dehydrogenase family.</text>
</comment>
<dbReference type="SUPFAM" id="SSF143548">
    <property type="entry name" value="Serine metabolism enzymes domain"/>
    <property type="match status" value="1"/>
</dbReference>
<reference evidence="13 14" key="1">
    <citation type="submission" date="2024-09" db="EMBL/GenBank/DDBJ databases">
        <authorList>
            <person name="Sun Q."/>
            <person name="Mori K."/>
        </authorList>
    </citation>
    <scope>NUCLEOTIDE SEQUENCE [LARGE SCALE GENOMIC DNA]</scope>
    <source>
        <strain evidence="13 14">NCAIM B.02529</strain>
    </source>
</reference>
<keyword evidence="5 11" id="KW-0028">Amino-acid biosynthesis</keyword>
<dbReference type="InterPro" id="IPR050857">
    <property type="entry name" value="D-2-hydroxyacid_DH"/>
</dbReference>
<evidence type="ECO:0000256" key="9">
    <source>
        <dbReference type="ARBA" id="ARBA00048126"/>
    </source>
</evidence>
<dbReference type="PANTHER" id="PTHR42789:SF1">
    <property type="entry name" value="D-ISOMER SPECIFIC 2-HYDROXYACID DEHYDROGENASE FAMILY PROTEIN (AFU_ORTHOLOGUE AFUA_6G10090)"/>
    <property type="match status" value="1"/>
</dbReference>
<dbReference type="SUPFAM" id="SSF52283">
    <property type="entry name" value="Formate/glycerate dehydrogenase catalytic domain-like"/>
    <property type="match status" value="1"/>
</dbReference>
<dbReference type="InterPro" id="IPR006140">
    <property type="entry name" value="D-isomer_DH_NAD-bd"/>
</dbReference>
<dbReference type="PANTHER" id="PTHR42789">
    <property type="entry name" value="D-ISOMER SPECIFIC 2-HYDROXYACID DEHYDROGENASE FAMILY PROTEIN (AFU_ORTHOLOGUE AFUA_6G10090)"/>
    <property type="match status" value="1"/>
</dbReference>
<dbReference type="Pfam" id="PF00389">
    <property type="entry name" value="2-Hacid_dh"/>
    <property type="match status" value="1"/>
</dbReference>
<proteinExistence type="inferred from homology"/>
<evidence type="ECO:0000256" key="1">
    <source>
        <dbReference type="ARBA" id="ARBA00003800"/>
    </source>
</evidence>
<evidence type="ECO:0000256" key="4">
    <source>
        <dbReference type="ARBA" id="ARBA00021582"/>
    </source>
</evidence>
<dbReference type="Proteomes" id="UP001589836">
    <property type="component" value="Unassembled WGS sequence"/>
</dbReference>
<dbReference type="InterPro" id="IPR036291">
    <property type="entry name" value="NAD(P)-bd_dom_sf"/>
</dbReference>
<dbReference type="NCBIfam" id="TIGR01327">
    <property type="entry name" value="PGDH"/>
    <property type="match status" value="1"/>
</dbReference>
<dbReference type="PROSITE" id="PS51671">
    <property type="entry name" value="ACT"/>
    <property type="match status" value="1"/>
</dbReference>
<dbReference type="InterPro" id="IPR045865">
    <property type="entry name" value="ACT-like_dom_sf"/>
</dbReference>
<keyword evidence="6 11" id="KW-0560">Oxidoreductase</keyword>
<evidence type="ECO:0000256" key="7">
    <source>
        <dbReference type="ARBA" id="ARBA00023027"/>
    </source>
</evidence>
<keyword evidence="8 11" id="KW-0718">Serine biosynthesis</keyword>
<dbReference type="CDD" id="cd04902">
    <property type="entry name" value="ACT_3PGDH-xct"/>
    <property type="match status" value="1"/>
</dbReference>
<evidence type="ECO:0000256" key="3">
    <source>
        <dbReference type="ARBA" id="ARBA00005854"/>
    </source>
</evidence>
<protein>
    <recommendedName>
        <fullName evidence="4 11">D-3-phosphoglycerate dehydrogenase</fullName>
        <ecNumber evidence="11">1.1.1.95</ecNumber>
    </recommendedName>
</protein>
<dbReference type="PROSITE" id="PS00065">
    <property type="entry name" value="D_2_HYDROXYACID_DH_1"/>
    <property type="match status" value="1"/>
</dbReference>
<dbReference type="GO" id="GO:0004617">
    <property type="term" value="F:phosphoglycerate dehydrogenase activity"/>
    <property type="evidence" value="ECO:0007669"/>
    <property type="project" value="UniProtKB-EC"/>
</dbReference>
<dbReference type="InterPro" id="IPR029009">
    <property type="entry name" value="ASB_dom_sf"/>
</dbReference>
<comment type="function">
    <text evidence="1">Catalyzes the reversible oxidation of 3-phospho-D-glycerate to 3-phosphonooxypyruvate, the first step of the phosphorylated L-serine biosynthesis pathway. Also catalyzes the reversible oxidation of 2-hydroxyglutarate to 2-oxoglutarate.</text>
</comment>
<evidence type="ECO:0000256" key="10">
    <source>
        <dbReference type="ARBA" id="ARBA00048731"/>
    </source>
</evidence>
<dbReference type="InterPro" id="IPR029753">
    <property type="entry name" value="D-isomer_DH_CS"/>
</dbReference>
<dbReference type="InterPro" id="IPR045626">
    <property type="entry name" value="PGDH_ASB_dom"/>
</dbReference>
<evidence type="ECO:0000313" key="13">
    <source>
        <dbReference type="EMBL" id="MFC0523274.1"/>
    </source>
</evidence>
<dbReference type="Gene3D" id="3.40.50.720">
    <property type="entry name" value="NAD(P)-binding Rossmann-like Domain"/>
    <property type="match status" value="2"/>
</dbReference>
<feature type="domain" description="ACT" evidence="12">
    <location>
        <begin position="456"/>
        <end position="528"/>
    </location>
</feature>
<evidence type="ECO:0000259" key="12">
    <source>
        <dbReference type="PROSITE" id="PS51671"/>
    </source>
</evidence>
<dbReference type="CDD" id="cd12173">
    <property type="entry name" value="PGDH_4"/>
    <property type="match status" value="1"/>
</dbReference>
<gene>
    <name evidence="13" type="primary">serA</name>
    <name evidence="13" type="ORF">ACFFGV_06645</name>
</gene>
<name>A0ABV6LLU9_9BACI</name>
<evidence type="ECO:0000256" key="11">
    <source>
        <dbReference type="RuleBase" id="RU363003"/>
    </source>
</evidence>
<evidence type="ECO:0000256" key="8">
    <source>
        <dbReference type="ARBA" id="ARBA00023299"/>
    </source>
</evidence>
<evidence type="ECO:0000256" key="2">
    <source>
        <dbReference type="ARBA" id="ARBA00005216"/>
    </source>
</evidence>
<dbReference type="InterPro" id="IPR002912">
    <property type="entry name" value="ACT_dom"/>
</dbReference>
<dbReference type="Gene3D" id="3.30.70.260">
    <property type="match status" value="1"/>
</dbReference>
<sequence>MTYQVLVSDPVSQEGLEPLLNSQEVNVVQMKDLEGYALEDIIEQYDALIVRSQTTVTPNLLAAAKQLKVVGRAGVGVDNIDLDAATENGVIVVNAPDGNTISTAEHTFAMMTSLARHIPQAYQSLMSGKWDRKSFKGVELSKKTLGVVGMGRIGSEVARRAKAARMNIVAYDPFLTEERAQKLGVVKGSLDEIYEQSDFITVHTPLTKDTKHMINDEAFDKMKTGVRILNCARGGIIEETALLRAIENGKVAGAALDVFEEEPATGHPLLNCPEVIATPHLGASTEEAQTLVAYDVSAEILAILRGEPFKNAVNMPSISSEVREILEPYYQLGIKLGETAIQLIEEAPKKVTITYAGELTDYDTASLTRHIMKGLLSYHLGDKVNIVNAFHMAKSYNLSYSVEYSGSTRDFTNLISVSIETAIGTRTVSGTLLTGYGPRIIKIDDYTIDMAPENHILYIQHQDTPGMIGLVGTTLGQHDINIATMQVGRKTEGGDAIMMLSVDKHANQDIYNDLSSIANINSVKEIQL</sequence>
<evidence type="ECO:0000313" key="14">
    <source>
        <dbReference type="Proteomes" id="UP001589836"/>
    </source>
</evidence>
<comment type="catalytic activity">
    <reaction evidence="9">
        <text>(R)-2-hydroxyglutarate + NAD(+) = 2-oxoglutarate + NADH + H(+)</text>
        <dbReference type="Rhea" id="RHEA:49612"/>
        <dbReference type="ChEBI" id="CHEBI:15378"/>
        <dbReference type="ChEBI" id="CHEBI:15801"/>
        <dbReference type="ChEBI" id="CHEBI:16810"/>
        <dbReference type="ChEBI" id="CHEBI:57540"/>
        <dbReference type="ChEBI" id="CHEBI:57945"/>
        <dbReference type="EC" id="1.1.1.399"/>
    </reaction>
</comment>
<keyword evidence="14" id="KW-1185">Reference proteome</keyword>
<dbReference type="InterPro" id="IPR029752">
    <property type="entry name" value="D-isomer_DH_CS1"/>
</dbReference>
<dbReference type="SUPFAM" id="SSF51735">
    <property type="entry name" value="NAD(P)-binding Rossmann-fold domains"/>
    <property type="match status" value="1"/>
</dbReference>
<dbReference type="Pfam" id="PF02826">
    <property type="entry name" value="2-Hacid_dh_C"/>
    <property type="match status" value="1"/>
</dbReference>
<evidence type="ECO:0000256" key="5">
    <source>
        <dbReference type="ARBA" id="ARBA00022605"/>
    </source>
</evidence>
<comment type="catalytic activity">
    <reaction evidence="10 11">
        <text>(2R)-3-phosphoglycerate + NAD(+) = 3-phosphooxypyruvate + NADH + H(+)</text>
        <dbReference type="Rhea" id="RHEA:12641"/>
        <dbReference type="ChEBI" id="CHEBI:15378"/>
        <dbReference type="ChEBI" id="CHEBI:18110"/>
        <dbReference type="ChEBI" id="CHEBI:57540"/>
        <dbReference type="ChEBI" id="CHEBI:57945"/>
        <dbReference type="ChEBI" id="CHEBI:58272"/>
        <dbReference type="EC" id="1.1.1.95"/>
    </reaction>
</comment>
<dbReference type="InterPro" id="IPR006236">
    <property type="entry name" value="PGDH"/>
</dbReference>
<dbReference type="InterPro" id="IPR006139">
    <property type="entry name" value="D-isomer_2_OHA_DH_cat_dom"/>
</dbReference>
<dbReference type="EC" id="1.1.1.95" evidence="11"/>
<dbReference type="RefSeq" id="WP_377345826.1">
    <property type="nucleotide sequence ID" value="NZ_JBHLTP010000003.1"/>
</dbReference>
<dbReference type="SUPFAM" id="SSF55021">
    <property type="entry name" value="ACT-like"/>
    <property type="match status" value="1"/>
</dbReference>
<organism evidence="13 14">
    <name type="scientific">Pontibacillus salicampi</name>
    <dbReference type="NCBI Taxonomy" id="1449801"/>
    <lineage>
        <taxon>Bacteria</taxon>
        <taxon>Bacillati</taxon>
        <taxon>Bacillota</taxon>
        <taxon>Bacilli</taxon>
        <taxon>Bacillales</taxon>
        <taxon>Bacillaceae</taxon>
        <taxon>Pontibacillus</taxon>
    </lineage>
</organism>
<comment type="caution">
    <text evidence="13">The sequence shown here is derived from an EMBL/GenBank/DDBJ whole genome shotgun (WGS) entry which is preliminary data.</text>
</comment>
<keyword evidence="7 11" id="KW-0520">NAD</keyword>
<accession>A0ABV6LLU9</accession>